<sequence length="185" mass="19327">MLFSQYGTGSPLDILALAAAHRPAEDAPPLQPQELSHGGCSGVAGGCRIQNSSDLYPRSPGFFRSSYIGLENSTRGLHISDGGPCFEKESLIMPRVVCRSADGNWQASSGFSGETSPTSPHTPNESHIDKNLLGHCPTSSSSPGGNHEPGSPLRGKLPNGKAGTSSTGTLGGFPRGRPKKKFRKA</sequence>
<evidence type="ECO:0000313" key="3">
    <source>
        <dbReference type="Proteomes" id="UP000698800"/>
    </source>
</evidence>
<feature type="compositionally biased region" description="Basic residues" evidence="1">
    <location>
        <begin position="176"/>
        <end position="185"/>
    </location>
</feature>
<accession>A0A9P8I784</accession>
<feature type="region of interest" description="Disordered" evidence="1">
    <location>
        <begin position="107"/>
        <end position="185"/>
    </location>
</feature>
<dbReference type="AlphaFoldDB" id="A0A9P8I784"/>
<proteinExistence type="predicted"/>
<gene>
    <name evidence="2" type="ORF">FGG08_001311</name>
</gene>
<feature type="compositionally biased region" description="Polar residues" evidence="1">
    <location>
        <begin position="107"/>
        <end position="123"/>
    </location>
</feature>
<protein>
    <submittedName>
        <fullName evidence="2">Uncharacterized protein</fullName>
    </submittedName>
</protein>
<dbReference type="Proteomes" id="UP000698800">
    <property type="component" value="Unassembled WGS sequence"/>
</dbReference>
<comment type="caution">
    <text evidence="2">The sequence shown here is derived from an EMBL/GenBank/DDBJ whole genome shotgun (WGS) entry which is preliminary data.</text>
</comment>
<organism evidence="2 3">
    <name type="scientific">Glutinoglossum americanum</name>
    <dbReference type="NCBI Taxonomy" id="1670608"/>
    <lineage>
        <taxon>Eukaryota</taxon>
        <taxon>Fungi</taxon>
        <taxon>Dikarya</taxon>
        <taxon>Ascomycota</taxon>
        <taxon>Pezizomycotina</taxon>
        <taxon>Geoglossomycetes</taxon>
        <taxon>Geoglossales</taxon>
        <taxon>Geoglossaceae</taxon>
        <taxon>Glutinoglossum</taxon>
    </lineage>
</organism>
<dbReference type="OrthoDB" id="5400564at2759"/>
<evidence type="ECO:0000256" key="1">
    <source>
        <dbReference type="SAM" id="MobiDB-lite"/>
    </source>
</evidence>
<evidence type="ECO:0000313" key="2">
    <source>
        <dbReference type="EMBL" id="KAH0544539.1"/>
    </source>
</evidence>
<dbReference type="EMBL" id="JAGHQL010000017">
    <property type="protein sequence ID" value="KAH0544539.1"/>
    <property type="molecule type" value="Genomic_DNA"/>
</dbReference>
<reference evidence="2" key="1">
    <citation type="submission" date="2021-03" db="EMBL/GenBank/DDBJ databases">
        <title>Comparative genomics and phylogenomic investigation of the class Geoglossomycetes provide insights into ecological specialization and systematics.</title>
        <authorList>
            <person name="Melie T."/>
            <person name="Pirro S."/>
            <person name="Miller A.N."/>
            <person name="Quandt A."/>
        </authorList>
    </citation>
    <scope>NUCLEOTIDE SEQUENCE</scope>
    <source>
        <strain evidence="2">GBOQ0MN5Z8</strain>
    </source>
</reference>
<name>A0A9P8I784_9PEZI</name>
<keyword evidence="3" id="KW-1185">Reference proteome</keyword>